<protein>
    <submittedName>
        <fullName evidence="5">Kelch-like protein 24</fullName>
    </submittedName>
</protein>
<dbReference type="KEGG" id="pmrn:116954612"/>
<proteinExistence type="predicted"/>
<dbReference type="PROSITE" id="PS50097">
    <property type="entry name" value="BTB"/>
    <property type="match status" value="1"/>
</dbReference>
<dbReference type="InterPro" id="IPR011333">
    <property type="entry name" value="SKP1/BTB/POZ_sf"/>
</dbReference>
<dbReference type="InterPro" id="IPR011705">
    <property type="entry name" value="BACK"/>
</dbReference>
<dbReference type="CTD" id="54800"/>
<sequence>MVLILGRRNARAGAGESARESPASKRKVLNLESKTPGGTAASELLEFSAGSPHAEGVLAALNEFRLKDRIFTDVMVAVEGCEFPCHRAVLSACSAYFRAMFCNDHRESRATIVEINGIQASAMEQLLQYMYTGRARITTDNVQYLFETASLFQIHALRSACAKFLEEQLDPCNVLGLQRFADAHSLQSLHGKCAAFALQRFCEVVQHQEFLELPKDELVDYVSSDELVVDKEETVFEAVMRWVQHNAVERRSALRDVLDNVRLPLLQPDYFVQTVEGEEMVRSAPECYGLLHEARRFHVLGNEMCSSRTRPRRSTGCSEVIVIVGGCERVGGFNLPYTECYDPITGEWTSLSKLPEFTKSEYAVCALRNDILVSGGRINSRDVWMYNSQLNVWVRVASLAKGRWRHKMAVLHGKVYAVGGYDGQTRLSSVECYDSFANRWTDVAPLKEAVSSPAVASCSNRLYVIGGGPDDNTCSDKVQCYDPVTNTWLLRSSIPIAKRCISAVCLNNLIYVSGGLTNNIFCYDPLEDYWMNVATTFSKQESCGMTVCNGKIFILGGKSESGEAMDTVLCYDPGSGILTGVAAMPRPICYHGCVSIHRYHKH</sequence>
<evidence type="ECO:0000313" key="5">
    <source>
        <dbReference type="RefSeq" id="XP_032831162.1"/>
    </source>
</evidence>
<keyword evidence="4" id="KW-1185">Reference proteome</keyword>
<dbReference type="SUPFAM" id="SSF117281">
    <property type="entry name" value="Kelch motif"/>
    <property type="match status" value="1"/>
</dbReference>
<dbReference type="FunFam" id="1.25.40.420:FF:000001">
    <property type="entry name" value="Kelch-like family member 12"/>
    <property type="match status" value="1"/>
</dbReference>
<dbReference type="InterPro" id="IPR015915">
    <property type="entry name" value="Kelch-typ_b-propeller"/>
</dbReference>
<dbReference type="Pfam" id="PF00651">
    <property type="entry name" value="BTB"/>
    <property type="match status" value="1"/>
</dbReference>
<dbReference type="Proteomes" id="UP001318040">
    <property type="component" value="Chromosome 55"/>
</dbReference>
<reference evidence="5" key="1">
    <citation type="submission" date="2025-08" db="UniProtKB">
        <authorList>
            <consortium name="RefSeq"/>
        </authorList>
    </citation>
    <scope>IDENTIFICATION</scope>
    <source>
        <tissue evidence="5">Sperm</tissue>
    </source>
</reference>
<dbReference type="PANTHER" id="PTHR24412:SF215">
    <property type="entry name" value="KELCH-LIKE PROTEIN 24"/>
    <property type="match status" value="1"/>
</dbReference>
<organism evidence="4 5">
    <name type="scientific">Petromyzon marinus</name>
    <name type="common">Sea lamprey</name>
    <dbReference type="NCBI Taxonomy" id="7757"/>
    <lineage>
        <taxon>Eukaryota</taxon>
        <taxon>Metazoa</taxon>
        <taxon>Chordata</taxon>
        <taxon>Craniata</taxon>
        <taxon>Vertebrata</taxon>
        <taxon>Cyclostomata</taxon>
        <taxon>Hyperoartia</taxon>
        <taxon>Petromyzontiformes</taxon>
        <taxon>Petromyzontidae</taxon>
        <taxon>Petromyzon</taxon>
    </lineage>
</organism>
<dbReference type="Gene3D" id="3.30.710.10">
    <property type="entry name" value="Potassium Channel Kv1.1, Chain A"/>
    <property type="match status" value="1"/>
</dbReference>
<dbReference type="RefSeq" id="XP_032831162.1">
    <property type="nucleotide sequence ID" value="XM_032975271.1"/>
</dbReference>
<dbReference type="Pfam" id="PF07707">
    <property type="entry name" value="BACK"/>
    <property type="match status" value="1"/>
</dbReference>
<dbReference type="Gene3D" id="2.120.10.80">
    <property type="entry name" value="Kelch-type beta propeller"/>
    <property type="match status" value="1"/>
</dbReference>
<gene>
    <name evidence="5" type="primary">KLHL24</name>
</gene>
<evidence type="ECO:0000256" key="1">
    <source>
        <dbReference type="ARBA" id="ARBA00022441"/>
    </source>
</evidence>
<dbReference type="Gene3D" id="1.25.40.420">
    <property type="match status" value="1"/>
</dbReference>
<keyword evidence="1" id="KW-0880">Kelch repeat</keyword>
<name>A0AAJ7U7L5_PETMA</name>
<dbReference type="InterPro" id="IPR000210">
    <property type="entry name" value="BTB/POZ_dom"/>
</dbReference>
<evidence type="ECO:0000256" key="2">
    <source>
        <dbReference type="ARBA" id="ARBA00022737"/>
    </source>
</evidence>
<dbReference type="PANTHER" id="PTHR24412">
    <property type="entry name" value="KELCH PROTEIN"/>
    <property type="match status" value="1"/>
</dbReference>
<dbReference type="AlphaFoldDB" id="A0AAJ7U7L5"/>
<evidence type="ECO:0000259" key="3">
    <source>
        <dbReference type="PROSITE" id="PS50097"/>
    </source>
</evidence>
<dbReference type="SMART" id="SM00875">
    <property type="entry name" value="BACK"/>
    <property type="match status" value="1"/>
</dbReference>
<dbReference type="SUPFAM" id="SSF54695">
    <property type="entry name" value="POZ domain"/>
    <property type="match status" value="1"/>
</dbReference>
<dbReference type="Pfam" id="PF24681">
    <property type="entry name" value="Kelch_KLHDC2_KLHL20_DRC7"/>
    <property type="match status" value="1"/>
</dbReference>
<keyword evidence="2" id="KW-0677">Repeat</keyword>
<dbReference type="Pfam" id="PF01344">
    <property type="entry name" value="Kelch_1"/>
    <property type="match status" value="1"/>
</dbReference>
<dbReference type="SMART" id="SM00612">
    <property type="entry name" value="Kelch"/>
    <property type="match status" value="6"/>
</dbReference>
<evidence type="ECO:0000313" key="4">
    <source>
        <dbReference type="Proteomes" id="UP001318040"/>
    </source>
</evidence>
<accession>A0AAJ7U7L5</accession>
<dbReference type="InterPro" id="IPR006652">
    <property type="entry name" value="Kelch_1"/>
</dbReference>
<dbReference type="PIRSF" id="PIRSF037037">
    <property type="entry name" value="Kelch-like_protein_gigaxonin"/>
    <property type="match status" value="1"/>
</dbReference>
<dbReference type="SMART" id="SM00225">
    <property type="entry name" value="BTB"/>
    <property type="match status" value="1"/>
</dbReference>
<feature type="domain" description="BTB" evidence="3">
    <location>
        <begin position="72"/>
        <end position="139"/>
    </location>
</feature>
<dbReference type="InterPro" id="IPR017096">
    <property type="entry name" value="BTB-kelch_protein"/>
</dbReference>